<dbReference type="SMART" id="SM00086">
    <property type="entry name" value="PAC"/>
    <property type="match status" value="2"/>
</dbReference>
<evidence type="ECO:0000259" key="10">
    <source>
        <dbReference type="PROSITE" id="PS50109"/>
    </source>
</evidence>
<evidence type="ECO:0000256" key="2">
    <source>
        <dbReference type="ARBA" id="ARBA00004370"/>
    </source>
</evidence>
<feature type="coiled-coil region" evidence="9">
    <location>
        <begin position="860"/>
        <end position="894"/>
    </location>
</feature>
<sequence length="1593" mass="171454">MSGSARVLLLPAGLLVVSLLAALGAAMWFADRNDEHVAERFDAVTQTVTMSLNERLRLYDYGLRGLRGAIAVAGPEVSRASFERYAATRDIPAEFPGVLGFGFIRRVLPDEMGVFIDTARAEGRPDFRVAQLLPHDGERFVIQYIEPLAGNATAIGLDIASENRRRQTALTAMETGKATLTPPITLLQQGGMVPGFLLLLPVYQPGMATATPDQRRQAAIGWAYAPLMIDAVLADLARVDPDIAFSIRDMTGDADLPPFVTTVGFLAADGDVDMSPRVRRQIAVAAFGRDWVLDIHPRPQFVDRLNLTKPWWAAGRAMVLGTLLSVLLYLHLVHLRRRERAAAEIRRLAESLERQVAERTAELRQREARFKALTELSADWYWEVNEVGRITAISRGVTKLGLNPAALIGRSRREIAVDPDDPGIAAYEAVLTARQPFRDVAYDLADAEGRRRHIVISGEPVFTEDGIYQGFRGSGRDVTDEVDAKAALAAREALLAAVFDTVDQGIAVFGPDRRLLAWNARLAVLSTVPSEILTQGGHLHDILRRNARRGAYGPGDPDALVHALIDGLDLDQPFTVERARADGSVVDIRAKPMERGGFIATYADVTEARRRERDVTQARDLLASIMDVSLNGIVAFDAMRDAEGTIRDFRLVLMNRAAGDLIGVSADAIIGRCLVEAFPGFARRELFERYRAVVETGQPALFDHHHDQDGRSLWLRVQAVPRAGGLVVTFSDITPAREREALLRASEARLQAIVGTIGIGVVVTAEDGRVSMVNRAAEQLLGWPPGQLVGIDLGQMIREAPDDGPGVFSRFTRDTAPGHGSVTGEVTAIRRDGLALAVEMSVSAFMAGTEVMYVAALADLSERNKAVVDLRQVNQQLEAQAAELAILAAELDRARTVAETANRAKSEFLANMSHEIRTPMNGVMGMTQILLGTSLTSDQRGYAETVRESAEALLGVIDDILDVTKLEAGKVRLEQVAFSLDDLIDGIVSILAPRTRDKAVQVACLVGHGASGTWLGDPTRLRQILLNLAGNAVKFTERGYVAIEVAPADDGERLRFSIQDTGIGLTSVQIGGLFQKFAQADPSITRRFGGTGLGLAISQQLVELMGGTIRVESEPGLGSTFWFEIALTRAGHAAPVPPSDEALRGLSALVVDDVSVNRRVLAHHLDELGMTVETVASAAESLQALQMAADEGRPVDLIVTDMGMRGMDGLALASWVRSHPRFQSVRIVLATSYPIDADAAGAFDAVLAKPVRRRALLEALGQACGLTQGDAAPARRPDVTARPDPAAPPDLAVAADAAGPLPPTIGRHVLLVEDNPTNQAVVSILLEKEGYTVTIAGDGEQAVAACARTRFDLVLMDVQMPVLDGLAATRRIRDAETAAYQPRVPIIAMTANAMAGMRETYLEAGMDDYMPKPFRTEDLLALVARWSRRRRPRAATGTALSAPDTADTGATQGGGAAIAALPVLDGSALGYLRTVVPKDRFDSLVDEFIALGLETMQQVGVATTAGDMAALGQLGHNIISTAGHCGLKQLSEAGRQLQMAVRAGNDAEAHVAAAAVMAVGPESWEALRSRFHVDERPAVSETVTGRTDRLRDD</sequence>
<dbReference type="InterPro" id="IPR003594">
    <property type="entry name" value="HATPase_dom"/>
</dbReference>
<dbReference type="Gene3D" id="1.10.287.130">
    <property type="match status" value="1"/>
</dbReference>
<evidence type="ECO:0000256" key="4">
    <source>
        <dbReference type="ARBA" id="ARBA00022553"/>
    </source>
</evidence>
<dbReference type="Gene3D" id="3.40.50.2300">
    <property type="match status" value="2"/>
</dbReference>
<name>A0ABQ1J327_9PROT</name>
<dbReference type="Pfam" id="PF13426">
    <property type="entry name" value="PAS_9"/>
    <property type="match status" value="1"/>
</dbReference>
<dbReference type="PRINTS" id="PR00344">
    <property type="entry name" value="BCTRLSENSOR"/>
</dbReference>
<dbReference type="CDD" id="cd00082">
    <property type="entry name" value="HisKA"/>
    <property type="match status" value="1"/>
</dbReference>
<dbReference type="InterPro" id="IPR004358">
    <property type="entry name" value="Sig_transdc_His_kin-like_C"/>
</dbReference>
<comment type="catalytic activity">
    <reaction evidence="1">
        <text>ATP + protein L-histidine = ADP + protein N-phospho-L-histidine.</text>
        <dbReference type="EC" id="2.7.13.3"/>
    </reaction>
</comment>
<proteinExistence type="predicted"/>
<dbReference type="SMART" id="SM00448">
    <property type="entry name" value="REC"/>
    <property type="match status" value="2"/>
</dbReference>
<dbReference type="Pfam" id="PF00072">
    <property type="entry name" value="Response_reg"/>
    <property type="match status" value="2"/>
</dbReference>
<keyword evidence="7" id="KW-0472">Membrane</keyword>
<dbReference type="EMBL" id="BMDZ01000068">
    <property type="protein sequence ID" value="GGB56859.1"/>
    <property type="molecule type" value="Genomic_DNA"/>
</dbReference>
<evidence type="ECO:0000256" key="3">
    <source>
        <dbReference type="ARBA" id="ARBA00012438"/>
    </source>
</evidence>
<accession>A0ABQ1J327</accession>
<dbReference type="PROSITE" id="PS50110">
    <property type="entry name" value="RESPONSE_REGULATORY"/>
    <property type="match status" value="2"/>
</dbReference>
<dbReference type="Proteomes" id="UP000603352">
    <property type="component" value="Unassembled WGS sequence"/>
</dbReference>
<evidence type="ECO:0000256" key="7">
    <source>
        <dbReference type="ARBA" id="ARBA00023136"/>
    </source>
</evidence>
<dbReference type="Pfam" id="PF12860">
    <property type="entry name" value="PAS_7"/>
    <property type="match status" value="1"/>
</dbReference>
<dbReference type="InterPro" id="IPR042240">
    <property type="entry name" value="CHASE_sf"/>
</dbReference>
<comment type="subcellular location">
    <subcellularLocation>
        <location evidence="2">Membrane</location>
    </subcellularLocation>
</comment>
<evidence type="ECO:0000256" key="5">
    <source>
        <dbReference type="ARBA" id="ARBA00022692"/>
    </source>
</evidence>
<dbReference type="InterPro" id="IPR001610">
    <property type="entry name" value="PAC"/>
</dbReference>
<dbReference type="PROSITE" id="PS50109">
    <property type="entry name" value="HIS_KIN"/>
    <property type="match status" value="1"/>
</dbReference>
<feature type="domain" description="Response regulatory" evidence="11">
    <location>
        <begin position="1147"/>
        <end position="1264"/>
    </location>
</feature>
<dbReference type="Pfam" id="PF08448">
    <property type="entry name" value="PAS_4"/>
    <property type="match status" value="1"/>
</dbReference>
<dbReference type="InterPro" id="IPR000700">
    <property type="entry name" value="PAS-assoc_C"/>
</dbReference>
<feature type="domain" description="Histidine kinase" evidence="10">
    <location>
        <begin position="911"/>
        <end position="1129"/>
    </location>
</feature>
<dbReference type="InterPro" id="IPR003661">
    <property type="entry name" value="HisK_dim/P_dom"/>
</dbReference>
<evidence type="ECO:0000256" key="1">
    <source>
        <dbReference type="ARBA" id="ARBA00000085"/>
    </source>
</evidence>
<protein>
    <recommendedName>
        <fullName evidence="3">histidine kinase</fullName>
        <ecNumber evidence="3">2.7.13.3</ecNumber>
    </recommendedName>
</protein>
<dbReference type="InterPro" id="IPR036097">
    <property type="entry name" value="HisK_dim/P_sf"/>
</dbReference>
<comment type="caution">
    <text evidence="15">The sequence shown here is derived from an EMBL/GenBank/DDBJ whole genome shotgun (WGS) entry which is preliminary data.</text>
</comment>
<organism evidence="15 16">
    <name type="scientific">Tistrella bauzanensis</name>
    <dbReference type="NCBI Taxonomy" id="657419"/>
    <lineage>
        <taxon>Bacteria</taxon>
        <taxon>Pseudomonadati</taxon>
        <taxon>Pseudomonadota</taxon>
        <taxon>Alphaproteobacteria</taxon>
        <taxon>Geminicoccales</taxon>
        <taxon>Geminicoccaceae</taxon>
        <taxon>Tistrella</taxon>
    </lineage>
</organism>
<keyword evidence="16" id="KW-1185">Reference proteome</keyword>
<dbReference type="PANTHER" id="PTHR45339">
    <property type="entry name" value="HYBRID SIGNAL TRANSDUCTION HISTIDINE KINASE J"/>
    <property type="match status" value="1"/>
</dbReference>
<dbReference type="PANTHER" id="PTHR45339:SF5">
    <property type="entry name" value="HISTIDINE KINASE"/>
    <property type="match status" value="1"/>
</dbReference>
<feature type="modified residue" description="4-aspartylphosphate" evidence="8">
    <location>
        <position position="1357"/>
    </location>
</feature>
<dbReference type="InterPro" id="IPR036890">
    <property type="entry name" value="HATPase_C_sf"/>
</dbReference>
<feature type="coiled-coil region" evidence="9">
    <location>
        <begin position="335"/>
        <end position="369"/>
    </location>
</feature>
<feature type="domain" description="PAS" evidence="12">
    <location>
        <begin position="746"/>
        <end position="790"/>
    </location>
</feature>
<dbReference type="Pfam" id="PF02518">
    <property type="entry name" value="HATPase_c"/>
    <property type="match status" value="1"/>
</dbReference>
<dbReference type="CDD" id="cd00130">
    <property type="entry name" value="PAS"/>
    <property type="match status" value="2"/>
</dbReference>
<dbReference type="InterPro" id="IPR000014">
    <property type="entry name" value="PAS"/>
</dbReference>
<gene>
    <name evidence="15" type="ORF">GCM10011505_42220</name>
</gene>
<dbReference type="Gene3D" id="1.20.120.160">
    <property type="entry name" value="HPT domain"/>
    <property type="match status" value="1"/>
</dbReference>
<dbReference type="Gene3D" id="3.30.450.20">
    <property type="entry name" value="PAS domain"/>
    <property type="match status" value="4"/>
</dbReference>
<evidence type="ECO:0000313" key="16">
    <source>
        <dbReference type="Proteomes" id="UP000603352"/>
    </source>
</evidence>
<evidence type="ECO:0000256" key="8">
    <source>
        <dbReference type="PROSITE-ProRule" id="PRU00169"/>
    </source>
</evidence>
<dbReference type="CDD" id="cd16922">
    <property type="entry name" value="HATPase_EvgS-ArcB-TorS-like"/>
    <property type="match status" value="1"/>
</dbReference>
<dbReference type="InterPro" id="IPR001789">
    <property type="entry name" value="Sig_transdc_resp-reg_receiver"/>
</dbReference>
<dbReference type="SUPFAM" id="SSF47384">
    <property type="entry name" value="Homodimeric domain of signal transducing histidine kinase"/>
    <property type="match status" value="1"/>
</dbReference>
<reference evidence="16" key="1">
    <citation type="journal article" date="2019" name="Int. J. Syst. Evol. Microbiol.">
        <title>The Global Catalogue of Microorganisms (GCM) 10K type strain sequencing project: providing services to taxonomists for standard genome sequencing and annotation.</title>
        <authorList>
            <consortium name="The Broad Institute Genomics Platform"/>
            <consortium name="The Broad Institute Genome Sequencing Center for Infectious Disease"/>
            <person name="Wu L."/>
            <person name="Ma J."/>
        </authorList>
    </citation>
    <scope>NUCLEOTIDE SEQUENCE [LARGE SCALE GENOMIC DNA]</scope>
    <source>
        <strain evidence="16">CGMCC 1.10188</strain>
    </source>
</reference>
<dbReference type="InterPro" id="IPR013656">
    <property type="entry name" value="PAS_4"/>
</dbReference>
<keyword evidence="5" id="KW-0812">Transmembrane</keyword>
<feature type="domain" description="PAC" evidence="13">
    <location>
        <begin position="438"/>
        <end position="490"/>
    </location>
</feature>
<keyword evidence="6" id="KW-1133">Transmembrane helix</keyword>
<dbReference type="SMART" id="SM00091">
    <property type="entry name" value="PAS"/>
    <property type="match status" value="4"/>
</dbReference>
<dbReference type="NCBIfam" id="TIGR00229">
    <property type="entry name" value="sensory_box"/>
    <property type="match status" value="2"/>
</dbReference>
<keyword evidence="9" id="KW-0175">Coiled coil</keyword>
<evidence type="ECO:0000259" key="14">
    <source>
        <dbReference type="PROSITE" id="PS50839"/>
    </source>
</evidence>
<feature type="modified residue" description="4-aspartylphosphate" evidence="8">
    <location>
        <position position="1201"/>
    </location>
</feature>
<dbReference type="Pfam" id="PF00989">
    <property type="entry name" value="PAS"/>
    <property type="match status" value="1"/>
</dbReference>
<evidence type="ECO:0000259" key="11">
    <source>
        <dbReference type="PROSITE" id="PS50110"/>
    </source>
</evidence>
<dbReference type="PROSITE" id="PS50839">
    <property type="entry name" value="CHASE"/>
    <property type="match status" value="1"/>
</dbReference>
<dbReference type="CDD" id="cd17546">
    <property type="entry name" value="REC_hyHK_CKI1_RcsC-like"/>
    <property type="match status" value="1"/>
</dbReference>
<dbReference type="SUPFAM" id="SSF52172">
    <property type="entry name" value="CheY-like"/>
    <property type="match status" value="2"/>
</dbReference>
<evidence type="ECO:0000313" key="15">
    <source>
        <dbReference type="EMBL" id="GGB56859.1"/>
    </source>
</evidence>
<dbReference type="PROSITE" id="PS50113">
    <property type="entry name" value="PAC"/>
    <property type="match status" value="1"/>
</dbReference>
<dbReference type="SMART" id="SM00388">
    <property type="entry name" value="HisKA"/>
    <property type="match status" value="1"/>
</dbReference>
<dbReference type="SMART" id="SM01079">
    <property type="entry name" value="CHASE"/>
    <property type="match status" value="1"/>
</dbReference>
<dbReference type="InterPro" id="IPR036641">
    <property type="entry name" value="HPT_dom_sf"/>
</dbReference>
<dbReference type="PROSITE" id="PS50112">
    <property type="entry name" value="PAS"/>
    <property type="match status" value="1"/>
</dbReference>
<dbReference type="SUPFAM" id="SSF55785">
    <property type="entry name" value="PYP-like sensor domain (PAS domain)"/>
    <property type="match status" value="4"/>
</dbReference>
<dbReference type="EC" id="2.7.13.3" evidence="3"/>
<dbReference type="Gene3D" id="3.30.565.10">
    <property type="entry name" value="Histidine kinase-like ATPase, C-terminal domain"/>
    <property type="match status" value="1"/>
</dbReference>
<dbReference type="Pfam" id="PF03924">
    <property type="entry name" value="CHASE"/>
    <property type="match status" value="1"/>
</dbReference>
<dbReference type="SUPFAM" id="SSF55874">
    <property type="entry name" value="ATPase domain of HSP90 chaperone/DNA topoisomerase II/histidine kinase"/>
    <property type="match status" value="1"/>
</dbReference>
<evidence type="ECO:0000259" key="13">
    <source>
        <dbReference type="PROSITE" id="PS50113"/>
    </source>
</evidence>
<evidence type="ECO:0000259" key="12">
    <source>
        <dbReference type="PROSITE" id="PS50112"/>
    </source>
</evidence>
<dbReference type="InterPro" id="IPR006189">
    <property type="entry name" value="CHASE_dom"/>
</dbReference>
<dbReference type="InterPro" id="IPR035965">
    <property type="entry name" value="PAS-like_dom_sf"/>
</dbReference>
<dbReference type="Gene3D" id="3.30.450.350">
    <property type="entry name" value="CHASE domain"/>
    <property type="match status" value="1"/>
</dbReference>
<evidence type="ECO:0000256" key="6">
    <source>
        <dbReference type="ARBA" id="ARBA00022989"/>
    </source>
</evidence>
<dbReference type="InterPro" id="IPR005467">
    <property type="entry name" value="His_kinase_dom"/>
</dbReference>
<dbReference type="InterPro" id="IPR011006">
    <property type="entry name" value="CheY-like_superfamily"/>
</dbReference>
<dbReference type="RefSeq" id="WP_188581620.1">
    <property type="nucleotide sequence ID" value="NZ_BMDZ01000068.1"/>
</dbReference>
<keyword evidence="4 8" id="KW-0597">Phosphoprotein</keyword>
<feature type="domain" description="CHASE" evidence="14">
    <location>
        <begin position="73"/>
        <end position="239"/>
    </location>
</feature>
<feature type="domain" description="Response regulatory" evidence="11">
    <location>
        <begin position="1308"/>
        <end position="1427"/>
    </location>
</feature>
<dbReference type="InterPro" id="IPR013767">
    <property type="entry name" value="PAS_fold"/>
</dbReference>
<dbReference type="SMART" id="SM00387">
    <property type="entry name" value="HATPase_c"/>
    <property type="match status" value="1"/>
</dbReference>
<dbReference type="SUPFAM" id="SSF47226">
    <property type="entry name" value="Histidine-containing phosphotransfer domain, HPT domain"/>
    <property type="match status" value="1"/>
</dbReference>
<dbReference type="Pfam" id="PF00512">
    <property type="entry name" value="HisKA"/>
    <property type="match status" value="1"/>
</dbReference>
<evidence type="ECO:0000256" key="9">
    <source>
        <dbReference type="SAM" id="Coils"/>
    </source>
</evidence>